<accession>A0A179FHF6</accession>
<proteinExistence type="predicted"/>
<sequence>MVRFAAVALIFAAASLALEANDAPQQAAAVYQREDAQPAQPDNAGQKEEELLKAVADAAGEIQRMILEMTGKSAH</sequence>
<dbReference type="RefSeq" id="XP_018142151.1">
    <property type="nucleotide sequence ID" value="XM_018291723.1"/>
</dbReference>
<keyword evidence="3" id="KW-1185">Reference proteome</keyword>
<name>A0A179FHF6_METCM</name>
<comment type="caution">
    <text evidence="2">The sequence shown here is derived from an EMBL/GenBank/DDBJ whole genome shotgun (WGS) entry which is preliminary data.</text>
</comment>
<feature type="chain" id="PRO_5008101675" evidence="1">
    <location>
        <begin position="18"/>
        <end position="75"/>
    </location>
</feature>
<gene>
    <name evidence="2" type="ORF">VFPPC_13951</name>
</gene>
<dbReference type="KEGG" id="pchm:VFPPC_13951"/>
<dbReference type="GeneID" id="28855717"/>
<protein>
    <submittedName>
        <fullName evidence="2">Uncharacterized protein</fullName>
    </submittedName>
</protein>
<organism evidence="2 3">
    <name type="scientific">Pochonia chlamydosporia 170</name>
    <dbReference type="NCBI Taxonomy" id="1380566"/>
    <lineage>
        <taxon>Eukaryota</taxon>
        <taxon>Fungi</taxon>
        <taxon>Dikarya</taxon>
        <taxon>Ascomycota</taxon>
        <taxon>Pezizomycotina</taxon>
        <taxon>Sordariomycetes</taxon>
        <taxon>Hypocreomycetidae</taxon>
        <taxon>Hypocreales</taxon>
        <taxon>Clavicipitaceae</taxon>
        <taxon>Pochonia</taxon>
    </lineage>
</organism>
<evidence type="ECO:0000256" key="1">
    <source>
        <dbReference type="SAM" id="SignalP"/>
    </source>
</evidence>
<dbReference type="AlphaFoldDB" id="A0A179FHF6"/>
<evidence type="ECO:0000313" key="2">
    <source>
        <dbReference type="EMBL" id="OAQ64837.1"/>
    </source>
</evidence>
<keyword evidence="1" id="KW-0732">Signal</keyword>
<dbReference type="EMBL" id="LSBJ02000005">
    <property type="protein sequence ID" value="OAQ64837.1"/>
    <property type="molecule type" value="Genomic_DNA"/>
</dbReference>
<dbReference type="Proteomes" id="UP000078397">
    <property type="component" value="Unassembled WGS sequence"/>
</dbReference>
<evidence type="ECO:0000313" key="3">
    <source>
        <dbReference type="Proteomes" id="UP000078397"/>
    </source>
</evidence>
<reference evidence="2 3" key="1">
    <citation type="journal article" date="2016" name="PLoS Pathog.">
        <title>Biosynthesis of antibiotic leucinostatins in bio-control fungus Purpureocillium lilacinum and their inhibition on phytophthora revealed by genome mining.</title>
        <authorList>
            <person name="Wang G."/>
            <person name="Liu Z."/>
            <person name="Lin R."/>
            <person name="Li E."/>
            <person name="Mao Z."/>
            <person name="Ling J."/>
            <person name="Yang Y."/>
            <person name="Yin W.B."/>
            <person name="Xie B."/>
        </authorList>
    </citation>
    <scope>NUCLEOTIDE SEQUENCE [LARGE SCALE GENOMIC DNA]</scope>
    <source>
        <strain evidence="2">170</strain>
    </source>
</reference>
<feature type="signal peptide" evidence="1">
    <location>
        <begin position="1"/>
        <end position="17"/>
    </location>
</feature>